<protein>
    <submittedName>
        <fullName evidence="4">Thiosulfate sulfurtransferase</fullName>
    </submittedName>
</protein>
<feature type="domain" description="Rhodanese" evidence="3">
    <location>
        <begin position="161"/>
        <end position="268"/>
    </location>
</feature>
<dbReference type="RefSeq" id="WP_188681761.1">
    <property type="nucleotide sequence ID" value="NZ_BMNY01000003.1"/>
</dbReference>
<dbReference type="InterPro" id="IPR036873">
    <property type="entry name" value="Rhodanese-like_dom_sf"/>
</dbReference>
<dbReference type="SUPFAM" id="SSF52821">
    <property type="entry name" value="Rhodanese/Cell cycle control phosphatase"/>
    <property type="match status" value="2"/>
</dbReference>
<feature type="domain" description="Rhodanese" evidence="3">
    <location>
        <begin position="15"/>
        <end position="133"/>
    </location>
</feature>
<sequence>MAECPVIEADELEKRLGNSIIVDCRYSLSDPEYGLRAYLSGHIPGAHFLDLEKDLSGPKGRHGGRHPLPPPEQFREVIERIGGTESSEYVAYDDDLTGASRFWFLCRYFGIRNVRVLNGGWEKWVREGRPVSTEVPSARRGHFQPHPAAGMVVDINWVRRMGRGYVLVDSRQRERYLGVHEAIDPKAGHIPGAVNIPYTAVTSGRGTLRPKEELEGVYRGLGGRPVVYCGSGVTACVNVLAMKLVGLDPLLYSGSWSDWVSYEDSPVATGEE</sequence>
<dbReference type="Gene3D" id="3.40.250.10">
    <property type="entry name" value="Rhodanese-like domain"/>
    <property type="match status" value="2"/>
</dbReference>
<dbReference type="EMBL" id="BMNY01000003">
    <property type="protein sequence ID" value="GGM78963.1"/>
    <property type="molecule type" value="Genomic_DNA"/>
</dbReference>
<dbReference type="CDD" id="cd01448">
    <property type="entry name" value="TST_Repeat_1"/>
    <property type="match status" value="1"/>
</dbReference>
<dbReference type="InterPro" id="IPR045078">
    <property type="entry name" value="TST/MPST-like"/>
</dbReference>
<name>A0AA37BUQ6_9ARCH</name>
<keyword evidence="5" id="KW-1185">Reference proteome</keyword>
<dbReference type="CDD" id="cd01449">
    <property type="entry name" value="TST_Repeat_2"/>
    <property type="match status" value="1"/>
</dbReference>
<evidence type="ECO:0000259" key="3">
    <source>
        <dbReference type="PROSITE" id="PS50206"/>
    </source>
</evidence>
<proteinExistence type="predicted"/>
<dbReference type="InterPro" id="IPR001763">
    <property type="entry name" value="Rhodanese-like_dom"/>
</dbReference>
<dbReference type="PROSITE" id="PS50206">
    <property type="entry name" value="RHODANESE_3"/>
    <property type="match status" value="2"/>
</dbReference>
<dbReference type="SMART" id="SM00450">
    <property type="entry name" value="RHOD"/>
    <property type="match status" value="2"/>
</dbReference>
<gene>
    <name evidence="4" type="ORF">GCM10007108_16430</name>
</gene>
<dbReference type="AlphaFoldDB" id="A0AA37BUQ6"/>
<evidence type="ECO:0000313" key="5">
    <source>
        <dbReference type="Proteomes" id="UP000632195"/>
    </source>
</evidence>
<keyword evidence="1" id="KW-0808">Transferase</keyword>
<evidence type="ECO:0000313" key="4">
    <source>
        <dbReference type="EMBL" id="GGM78963.1"/>
    </source>
</evidence>
<reference evidence="4" key="1">
    <citation type="journal article" date="2014" name="Int. J. Syst. Evol. Microbiol.">
        <title>Complete genome sequence of Corynebacterium casei LMG S-19264T (=DSM 44701T), isolated from a smear-ripened cheese.</title>
        <authorList>
            <consortium name="US DOE Joint Genome Institute (JGI-PGF)"/>
            <person name="Walter F."/>
            <person name="Albersmeier A."/>
            <person name="Kalinowski J."/>
            <person name="Ruckert C."/>
        </authorList>
    </citation>
    <scope>NUCLEOTIDE SEQUENCE</scope>
    <source>
        <strain evidence="4">JCM 13583</strain>
    </source>
</reference>
<comment type="caution">
    <text evidence="4">The sequence shown here is derived from an EMBL/GenBank/DDBJ whole genome shotgun (WGS) entry which is preliminary data.</text>
</comment>
<evidence type="ECO:0000256" key="2">
    <source>
        <dbReference type="ARBA" id="ARBA00022737"/>
    </source>
</evidence>
<dbReference type="PANTHER" id="PTHR11364:SF27">
    <property type="entry name" value="SULFURTRANSFERASE"/>
    <property type="match status" value="1"/>
</dbReference>
<keyword evidence="2" id="KW-0677">Repeat</keyword>
<dbReference type="PANTHER" id="PTHR11364">
    <property type="entry name" value="THIOSULFATE SULFERTANSFERASE"/>
    <property type="match status" value="1"/>
</dbReference>
<dbReference type="PROSITE" id="PS00380">
    <property type="entry name" value="RHODANESE_1"/>
    <property type="match status" value="1"/>
</dbReference>
<reference evidence="4" key="2">
    <citation type="submission" date="2022-09" db="EMBL/GenBank/DDBJ databases">
        <authorList>
            <person name="Sun Q."/>
            <person name="Ohkuma M."/>
        </authorList>
    </citation>
    <scope>NUCLEOTIDE SEQUENCE</scope>
    <source>
        <strain evidence="4">JCM 13583</strain>
    </source>
</reference>
<dbReference type="InterPro" id="IPR001307">
    <property type="entry name" value="Thiosulphate_STrfase_CS"/>
</dbReference>
<dbReference type="Proteomes" id="UP000632195">
    <property type="component" value="Unassembled WGS sequence"/>
</dbReference>
<accession>A0AA37BUQ6</accession>
<dbReference type="GO" id="GO:0004792">
    <property type="term" value="F:thiosulfate-cyanide sulfurtransferase activity"/>
    <property type="evidence" value="ECO:0007669"/>
    <property type="project" value="InterPro"/>
</dbReference>
<dbReference type="Pfam" id="PF00581">
    <property type="entry name" value="Rhodanese"/>
    <property type="match status" value="2"/>
</dbReference>
<organism evidence="4 5">
    <name type="scientific">Thermogymnomonas acidicola</name>
    <dbReference type="NCBI Taxonomy" id="399579"/>
    <lineage>
        <taxon>Archaea</taxon>
        <taxon>Methanobacteriati</taxon>
        <taxon>Thermoplasmatota</taxon>
        <taxon>Thermoplasmata</taxon>
        <taxon>Thermoplasmatales</taxon>
        <taxon>Thermogymnomonas</taxon>
    </lineage>
</organism>
<evidence type="ECO:0000256" key="1">
    <source>
        <dbReference type="ARBA" id="ARBA00022679"/>
    </source>
</evidence>